<evidence type="ECO:0000313" key="2">
    <source>
        <dbReference type="EMBL" id="KAK8890079.1"/>
    </source>
</evidence>
<dbReference type="EMBL" id="JAPFFF010000005">
    <property type="protein sequence ID" value="KAK8890079.1"/>
    <property type="molecule type" value="Genomic_DNA"/>
</dbReference>
<feature type="compositionally biased region" description="Basic and acidic residues" evidence="1">
    <location>
        <begin position="125"/>
        <end position="137"/>
    </location>
</feature>
<feature type="region of interest" description="Disordered" evidence="1">
    <location>
        <begin position="37"/>
        <end position="69"/>
    </location>
</feature>
<proteinExistence type="predicted"/>
<dbReference type="Proteomes" id="UP001470230">
    <property type="component" value="Unassembled WGS sequence"/>
</dbReference>
<evidence type="ECO:0000313" key="3">
    <source>
        <dbReference type="Proteomes" id="UP001470230"/>
    </source>
</evidence>
<name>A0ABR2KG18_9EUKA</name>
<feature type="compositionally biased region" description="Polar residues" evidence="1">
    <location>
        <begin position="196"/>
        <end position="210"/>
    </location>
</feature>
<feature type="region of interest" description="Disordered" evidence="1">
    <location>
        <begin position="92"/>
        <end position="112"/>
    </location>
</feature>
<sequence length="622" mass="71436">MSRKKNNDDIPYSFVSLTSKLQHPSLEIDLKTICLNSSTSKHRKKRNSTSSQSPTNSVLSDSNYKDTDTSSILRPITVDSLTPTISKSYKHYNKTNDWDETPIKRKRSAPSPMEYQITKHDKVINNDFHSNDKKYNDFDYDNNSNENNNQNNEVVIEEEEEDNSINSDVSEEFVDKQSIDYLDKLINKIKNKGQDAKNSSINSLNFQYPPSVSSSSKKSKKSSHSQNKAKTFELPARRTSKESLQEQIAEQSNQKIITLKNKCYGLNKYLEENGYNDAENESEHKLTDESNEYNSDSQNGKLTRNSNRKNYIVNKENYQICDVRECDYEFEQQNRENRNFQHFFIFNVGDPPKSNNSIVKRQKEKTVDSAPFDNVSSNPQTSKNNNKSYSNKNECNTSNNPNNNVNDSCSISFSNSSSNSAFSSPSRNTSHRSLHSPRLSPQLQKMKENSSSRGTSPETKKLRDKAIGNIDLSMKDNSVWCQIEDEEEDDNFDVECKLNSQGNNQRQLTPTRNSVKSRIIRINQEDNEDMRYKNRTFDRNDDNFLNEVQNKSGFKGKEVNTFSRLSSNSKKSINRSGKKTNDDVSTLFNSSNIKVSINTERKHPIYAEHFAQTDDVSNEDEL</sequence>
<organism evidence="2 3">
    <name type="scientific">Tritrichomonas musculus</name>
    <dbReference type="NCBI Taxonomy" id="1915356"/>
    <lineage>
        <taxon>Eukaryota</taxon>
        <taxon>Metamonada</taxon>
        <taxon>Parabasalia</taxon>
        <taxon>Tritrichomonadida</taxon>
        <taxon>Tritrichomonadidae</taxon>
        <taxon>Tritrichomonas</taxon>
    </lineage>
</organism>
<reference evidence="2 3" key="1">
    <citation type="submission" date="2024-04" db="EMBL/GenBank/DDBJ databases">
        <title>Tritrichomonas musculus Genome.</title>
        <authorList>
            <person name="Alves-Ferreira E."/>
            <person name="Grigg M."/>
            <person name="Lorenzi H."/>
            <person name="Galac M."/>
        </authorList>
    </citation>
    <scope>NUCLEOTIDE SEQUENCE [LARGE SCALE GENOMIC DNA]</scope>
    <source>
        <strain evidence="2 3">EAF2021</strain>
    </source>
</reference>
<protein>
    <submittedName>
        <fullName evidence="2">Uncharacterized protein</fullName>
    </submittedName>
</protein>
<feature type="compositionally biased region" description="Low complexity" evidence="1">
    <location>
        <begin position="382"/>
        <end position="428"/>
    </location>
</feature>
<accession>A0ABR2KG18</accession>
<feature type="region of interest" description="Disordered" evidence="1">
    <location>
        <begin position="278"/>
        <end position="308"/>
    </location>
</feature>
<feature type="compositionally biased region" description="Basic and acidic residues" evidence="1">
    <location>
        <begin position="94"/>
        <end position="103"/>
    </location>
</feature>
<feature type="region of interest" description="Disordered" evidence="1">
    <location>
        <begin position="125"/>
        <end position="149"/>
    </location>
</feature>
<feature type="compositionally biased region" description="Polar residues" evidence="1">
    <location>
        <begin position="292"/>
        <end position="308"/>
    </location>
</feature>
<feature type="region of interest" description="Disordered" evidence="1">
    <location>
        <begin position="351"/>
        <end position="464"/>
    </location>
</feature>
<keyword evidence="3" id="KW-1185">Reference proteome</keyword>
<feature type="region of interest" description="Disordered" evidence="1">
    <location>
        <begin position="193"/>
        <end position="243"/>
    </location>
</feature>
<comment type="caution">
    <text evidence="2">The sequence shown here is derived from an EMBL/GenBank/DDBJ whole genome shotgun (WGS) entry which is preliminary data.</text>
</comment>
<evidence type="ECO:0000256" key="1">
    <source>
        <dbReference type="SAM" id="MobiDB-lite"/>
    </source>
</evidence>
<feature type="compositionally biased region" description="Polar residues" evidence="1">
    <location>
        <begin position="48"/>
        <end position="62"/>
    </location>
</feature>
<gene>
    <name evidence="2" type="ORF">M9Y10_034838</name>
</gene>